<dbReference type="Pfam" id="PF00535">
    <property type="entry name" value="Glycos_transf_2"/>
    <property type="match status" value="1"/>
</dbReference>
<comment type="subcellular location">
    <subcellularLocation>
        <location evidence="1">Membrane</location>
        <topology evidence="1">Multi-pass membrane protein</topology>
    </subcellularLocation>
</comment>
<keyword evidence="5 8" id="KW-0812">Transmembrane</keyword>
<evidence type="ECO:0000256" key="5">
    <source>
        <dbReference type="ARBA" id="ARBA00022692"/>
    </source>
</evidence>
<evidence type="ECO:0000256" key="3">
    <source>
        <dbReference type="ARBA" id="ARBA00022676"/>
    </source>
</evidence>
<dbReference type="InterPro" id="IPR029044">
    <property type="entry name" value="Nucleotide-diphossugar_trans"/>
</dbReference>
<dbReference type="FunFam" id="3.90.550.10:FF:000122">
    <property type="entry name" value="Dolichol-phosphate mannosyltransferase subunit 1"/>
    <property type="match status" value="1"/>
</dbReference>
<dbReference type="PANTHER" id="PTHR43398">
    <property type="entry name" value="DOLICHOL-PHOSPHATE MANNOSYLTRANSFERASE SUBUNIT 1"/>
    <property type="match status" value="1"/>
</dbReference>
<evidence type="ECO:0000256" key="2">
    <source>
        <dbReference type="ARBA" id="ARBA00006739"/>
    </source>
</evidence>
<dbReference type="InterPro" id="IPR001173">
    <property type="entry name" value="Glyco_trans_2-like"/>
</dbReference>
<dbReference type="EMBL" id="VMGK01000006">
    <property type="protein sequence ID" value="TSC93136.1"/>
    <property type="molecule type" value="Genomic_DNA"/>
</dbReference>
<sequence>MKYLVIIPTYNEKENIRKIIPEVLAQSEEIDILVVDDSSPDKTYEIVSKISEENNRVHLLLRAKKEGLGAAYMAGFAWALKRGYDFIISMDADFSHQPKYLKNMVKAEKEIDVLDGSRYVKGGGIKGWNWKRQFNSRGANFFTHLALGLKTHDVTAGFKRYSRRFLESLDFKNFISSGYAFHVEMVMKAERRGFITQEFPIIFIDRRAGESKIEGELMKSIKVVLRLAWQREGLRQFIKFAVVGASATIVDWLAFFGLSRFLMTGFFSGQTLKQISKGLSFIISATANYITNRKWTFRSRDQHIATQALKFYLVATAGLIFNNLIFYFVTKILSWRDIWGLFFATGIVLFWNFFANKKWTFKK</sequence>
<name>A0A554LJS8_9BACT</name>
<dbReference type="CDD" id="cd06442">
    <property type="entry name" value="DPM1_like"/>
    <property type="match status" value="1"/>
</dbReference>
<keyword evidence="7 8" id="KW-0472">Membrane</keyword>
<dbReference type="GO" id="GO:0016020">
    <property type="term" value="C:membrane"/>
    <property type="evidence" value="ECO:0007669"/>
    <property type="project" value="UniProtKB-SubCell"/>
</dbReference>
<dbReference type="Pfam" id="PF04138">
    <property type="entry name" value="GtrA_DPMS_TM"/>
    <property type="match status" value="1"/>
</dbReference>
<organism evidence="11 12">
    <name type="scientific">Candidatus Berkelbacteria bacterium Licking1014_7</name>
    <dbReference type="NCBI Taxonomy" id="2017147"/>
    <lineage>
        <taxon>Bacteria</taxon>
        <taxon>Candidatus Berkelbacteria</taxon>
    </lineage>
</organism>
<feature type="domain" description="Glycosyltransferase 2-like" evidence="9">
    <location>
        <begin position="5"/>
        <end position="168"/>
    </location>
</feature>
<comment type="similarity">
    <text evidence="2">Belongs to the glycosyltransferase 2 family.</text>
</comment>
<evidence type="ECO:0000256" key="6">
    <source>
        <dbReference type="ARBA" id="ARBA00022989"/>
    </source>
</evidence>
<evidence type="ECO:0000256" key="7">
    <source>
        <dbReference type="ARBA" id="ARBA00023136"/>
    </source>
</evidence>
<feature type="transmembrane region" description="Helical" evidence="8">
    <location>
        <begin position="311"/>
        <end position="332"/>
    </location>
</feature>
<reference evidence="11 12" key="1">
    <citation type="submission" date="2017-07" db="EMBL/GenBank/DDBJ databases">
        <title>Mechanisms for carbon and nitrogen cycling indicate functional differentiation within the Candidate Phyla Radiation.</title>
        <authorList>
            <person name="Danczak R.E."/>
            <person name="Johnston M.D."/>
            <person name="Kenah C."/>
            <person name="Slattery M."/>
            <person name="Wrighton K.C."/>
            <person name="Wilkins M.J."/>
        </authorList>
    </citation>
    <scope>NUCLEOTIDE SEQUENCE [LARGE SCALE GENOMIC DNA]</scope>
    <source>
        <strain evidence="11">Licking1014_7</strain>
    </source>
</reference>
<protein>
    <submittedName>
        <fullName evidence="11">Dolichol-phosphate mannosyltransferase</fullName>
    </submittedName>
</protein>
<gene>
    <name evidence="11" type="ORF">CEN89_251</name>
</gene>
<evidence type="ECO:0000256" key="4">
    <source>
        <dbReference type="ARBA" id="ARBA00022679"/>
    </source>
</evidence>
<dbReference type="SUPFAM" id="SSF53448">
    <property type="entry name" value="Nucleotide-diphospho-sugar transferases"/>
    <property type="match status" value="1"/>
</dbReference>
<proteinExistence type="inferred from homology"/>
<dbReference type="GO" id="GO:0009247">
    <property type="term" value="P:glycolipid biosynthetic process"/>
    <property type="evidence" value="ECO:0007669"/>
    <property type="project" value="TreeGrafter"/>
</dbReference>
<dbReference type="GO" id="GO:0000271">
    <property type="term" value="P:polysaccharide biosynthetic process"/>
    <property type="evidence" value="ECO:0007669"/>
    <property type="project" value="InterPro"/>
</dbReference>
<feature type="domain" description="GtrA/DPMS transmembrane" evidence="10">
    <location>
        <begin position="239"/>
        <end position="361"/>
    </location>
</feature>
<keyword evidence="3 11" id="KW-0328">Glycosyltransferase</keyword>
<keyword evidence="4 11" id="KW-0808">Transferase</keyword>
<keyword evidence="6 8" id="KW-1133">Transmembrane helix</keyword>
<evidence type="ECO:0000313" key="12">
    <source>
        <dbReference type="Proteomes" id="UP000315689"/>
    </source>
</evidence>
<evidence type="ECO:0000259" key="10">
    <source>
        <dbReference type="Pfam" id="PF04138"/>
    </source>
</evidence>
<dbReference type="Proteomes" id="UP000315689">
    <property type="component" value="Unassembled WGS sequence"/>
</dbReference>
<feature type="transmembrane region" description="Helical" evidence="8">
    <location>
        <begin position="274"/>
        <end position="291"/>
    </location>
</feature>
<dbReference type="InterPro" id="IPR039528">
    <property type="entry name" value="DPM1-like"/>
</dbReference>
<accession>A0A554LJS8</accession>
<dbReference type="InterPro" id="IPR007267">
    <property type="entry name" value="GtrA_DPMS_TM"/>
</dbReference>
<evidence type="ECO:0000256" key="1">
    <source>
        <dbReference type="ARBA" id="ARBA00004141"/>
    </source>
</evidence>
<evidence type="ECO:0000256" key="8">
    <source>
        <dbReference type="SAM" id="Phobius"/>
    </source>
</evidence>
<dbReference type="Gene3D" id="3.90.550.10">
    <property type="entry name" value="Spore Coat Polysaccharide Biosynthesis Protein SpsA, Chain A"/>
    <property type="match status" value="1"/>
</dbReference>
<feature type="transmembrane region" description="Helical" evidence="8">
    <location>
        <begin position="240"/>
        <end position="262"/>
    </location>
</feature>
<evidence type="ECO:0000259" key="9">
    <source>
        <dbReference type="Pfam" id="PF00535"/>
    </source>
</evidence>
<evidence type="ECO:0000313" key="11">
    <source>
        <dbReference type="EMBL" id="TSC93136.1"/>
    </source>
</evidence>
<dbReference type="GO" id="GO:0004582">
    <property type="term" value="F:dolichyl-phosphate beta-D-mannosyltransferase activity"/>
    <property type="evidence" value="ECO:0007669"/>
    <property type="project" value="InterPro"/>
</dbReference>
<dbReference type="AlphaFoldDB" id="A0A554LJS8"/>
<comment type="caution">
    <text evidence="11">The sequence shown here is derived from an EMBL/GenBank/DDBJ whole genome shotgun (WGS) entry which is preliminary data.</text>
</comment>
<dbReference type="PANTHER" id="PTHR43398:SF1">
    <property type="entry name" value="DOLICHOL-PHOSPHATE MANNOSYLTRANSFERASE SUBUNIT 1"/>
    <property type="match status" value="1"/>
</dbReference>
<feature type="transmembrane region" description="Helical" evidence="8">
    <location>
        <begin position="338"/>
        <end position="355"/>
    </location>
</feature>